<keyword evidence="1 9" id="KW-0963">Cytoplasm</keyword>
<keyword evidence="4 9" id="KW-0418">Kinase</keyword>
<dbReference type="InterPro" id="IPR016064">
    <property type="entry name" value="NAD/diacylglycerol_kinase_sf"/>
</dbReference>
<gene>
    <name evidence="10" type="primary">ppnK</name>
    <name evidence="9" type="synonym">nadK</name>
    <name evidence="10" type="ORF">AWC30_10300</name>
</gene>
<evidence type="ECO:0000256" key="5">
    <source>
        <dbReference type="ARBA" id="ARBA00022840"/>
    </source>
</evidence>
<dbReference type="AlphaFoldDB" id="A0A1X2EJF1"/>
<dbReference type="HAMAP" id="MF_00361">
    <property type="entry name" value="NAD_kinase"/>
    <property type="match status" value="1"/>
</dbReference>
<evidence type="ECO:0000256" key="9">
    <source>
        <dbReference type="HAMAP-Rule" id="MF_00361"/>
    </source>
</evidence>
<evidence type="ECO:0000256" key="4">
    <source>
        <dbReference type="ARBA" id="ARBA00022777"/>
    </source>
</evidence>
<evidence type="ECO:0000256" key="2">
    <source>
        <dbReference type="ARBA" id="ARBA00022679"/>
    </source>
</evidence>
<dbReference type="InterPro" id="IPR002504">
    <property type="entry name" value="NADK"/>
</dbReference>
<dbReference type="GO" id="GO:0051287">
    <property type="term" value="F:NAD binding"/>
    <property type="evidence" value="ECO:0007669"/>
    <property type="project" value="UniProtKB-ARBA"/>
</dbReference>
<comment type="caution">
    <text evidence="9">Lacks conserved residue(s) required for the propagation of feature annotation.</text>
</comment>
<dbReference type="GO" id="GO:0046872">
    <property type="term" value="F:metal ion binding"/>
    <property type="evidence" value="ECO:0007669"/>
    <property type="project" value="UniProtKB-UniRule"/>
</dbReference>
<feature type="binding site" evidence="9">
    <location>
        <begin position="85"/>
        <end position="86"/>
    </location>
    <ligand>
        <name>NAD(+)</name>
        <dbReference type="ChEBI" id="CHEBI:57540"/>
    </ligand>
</feature>
<evidence type="ECO:0000313" key="11">
    <source>
        <dbReference type="Proteomes" id="UP000193090"/>
    </source>
</evidence>
<accession>A0A1X2EJF1</accession>
<evidence type="ECO:0000313" key="10">
    <source>
        <dbReference type="EMBL" id="ORX03952.1"/>
    </source>
</evidence>
<comment type="similarity">
    <text evidence="9">Belongs to the NAD kinase family.</text>
</comment>
<dbReference type="Pfam" id="PF20143">
    <property type="entry name" value="NAD_kinase_C"/>
    <property type="match status" value="1"/>
</dbReference>
<proteinExistence type="inferred from homology"/>
<dbReference type="Gene3D" id="3.40.50.10330">
    <property type="entry name" value="Probable inorganic polyphosphate/atp-NAD kinase, domain 1"/>
    <property type="match status" value="1"/>
</dbReference>
<comment type="caution">
    <text evidence="10">The sequence shown here is derived from an EMBL/GenBank/DDBJ whole genome shotgun (WGS) entry which is preliminary data.</text>
</comment>
<dbReference type="GO" id="GO:0005737">
    <property type="term" value="C:cytoplasm"/>
    <property type="evidence" value="ECO:0007669"/>
    <property type="project" value="UniProtKB-SubCell"/>
</dbReference>
<keyword evidence="5 9" id="KW-0067">ATP-binding</keyword>
<dbReference type="GO" id="GO:0019674">
    <property type="term" value="P:NAD+ metabolic process"/>
    <property type="evidence" value="ECO:0007669"/>
    <property type="project" value="InterPro"/>
</dbReference>
<dbReference type="PANTHER" id="PTHR20275">
    <property type="entry name" value="NAD KINASE"/>
    <property type="match status" value="1"/>
</dbReference>
<dbReference type="EMBL" id="LQPZ01000026">
    <property type="protein sequence ID" value="ORX03952.1"/>
    <property type="molecule type" value="Genomic_DNA"/>
</dbReference>
<comment type="subcellular location">
    <subcellularLocation>
        <location evidence="9">Cytoplasm</location>
    </subcellularLocation>
</comment>
<dbReference type="FunFam" id="2.60.200.30:FF:000007">
    <property type="entry name" value="NAD kinase"/>
    <property type="match status" value="1"/>
</dbReference>
<dbReference type="InterPro" id="IPR017437">
    <property type="entry name" value="ATP-NAD_kinase_PpnK-typ_C"/>
</dbReference>
<evidence type="ECO:0000256" key="6">
    <source>
        <dbReference type="ARBA" id="ARBA00022857"/>
    </source>
</evidence>
<dbReference type="GO" id="GO:0003951">
    <property type="term" value="F:NAD+ kinase activity"/>
    <property type="evidence" value="ECO:0007669"/>
    <property type="project" value="UniProtKB-UniRule"/>
</dbReference>
<evidence type="ECO:0000256" key="7">
    <source>
        <dbReference type="ARBA" id="ARBA00023027"/>
    </source>
</evidence>
<organism evidence="10 11">
    <name type="scientific">Mycolicibacillus trivialis</name>
    <dbReference type="NCBI Taxonomy" id="1798"/>
    <lineage>
        <taxon>Bacteria</taxon>
        <taxon>Bacillati</taxon>
        <taxon>Actinomycetota</taxon>
        <taxon>Actinomycetes</taxon>
        <taxon>Mycobacteriales</taxon>
        <taxon>Mycobacteriaceae</taxon>
        <taxon>Mycolicibacillus</taxon>
    </lineage>
</organism>
<sequence>MSAERTILLVIHTGREEATDTARRVEKVLGEHGIALRVLTAEAVDRGSLHLAPDDMRAMGVDIEVVDADDNAAEGCELVLVLGGDGTFLRAAELAHNAGIPVLGVNLGRIGFLAEAEAEAIDTVLDHVVARDYRVEDRMTLDVAVRADGEVIQSGWALNEASLEKGPRLGVLGVIVEVDARPVSTFGCDGVLISTPTGSTAYAFSAGGPLLWPDLDAILVVPNNAHALFARPMVTSPHAVIAIELEANGHDALVFCDGRREMLVPAGGRLEVTTGAIPVKWARLDSAPFTDRLVRKFRLPVTGWRGQ</sequence>
<keyword evidence="11" id="KW-1185">Reference proteome</keyword>
<dbReference type="GO" id="GO:0006741">
    <property type="term" value="P:NADP+ biosynthetic process"/>
    <property type="evidence" value="ECO:0007669"/>
    <property type="project" value="UniProtKB-UniRule"/>
</dbReference>
<dbReference type="PANTHER" id="PTHR20275:SF0">
    <property type="entry name" value="NAD KINASE"/>
    <property type="match status" value="1"/>
</dbReference>
<feature type="active site" description="Proton acceptor" evidence="9">
    <location>
        <position position="85"/>
    </location>
</feature>
<evidence type="ECO:0000256" key="1">
    <source>
        <dbReference type="ARBA" id="ARBA00022490"/>
    </source>
</evidence>
<feature type="binding site" evidence="9">
    <location>
        <begin position="200"/>
        <end position="205"/>
    </location>
    <ligand>
        <name>NAD(+)</name>
        <dbReference type="ChEBI" id="CHEBI:57540"/>
    </ligand>
</feature>
<evidence type="ECO:0000256" key="8">
    <source>
        <dbReference type="ARBA" id="ARBA00047925"/>
    </source>
</evidence>
<dbReference type="SUPFAM" id="SSF111331">
    <property type="entry name" value="NAD kinase/diacylglycerol kinase-like"/>
    <property type="match status" value="1"/>
</dbReference>
<keyword evidence="6 9" id="KW-0521">NADP</keyword>
<keyword evidence="7 9" id="KW-0520">NAD</keyword>
<feature type="binding site" evidence="9">
    <location>
        <position position="90"/>
    </location>
    <ligand>
        <name>NAD(+)</name>
        <dbReference type="ChEBI" id="CHEBI:57540"/>
    </ligand>
</feature>
<feature type="binding site" evidence="9">
    <location>
        <begin position="159"/>
        <end position="160"/>
    </location>
    <ligand>
        <name>NAD(+)</name>
        <dbReference type="ChEBI" id="CHEBI:57540"/>
    </ligand>
</feature>
<evidence type="ECO:0000256" key="3">
    <source>
        <dbReference type="ARBA" id="ARBA00022741"/>
    </source>
</evidence>
<name>A0A1X2EJF1_9MYCO</name>
<keyword evidence="3 9" id="KW-0547">Nucleotide-binding</keyword>
<comment type="function">
    <text evidence="9">Involved in the regulation of the intracellular balance of NAD and NADP, and is a key enzyme in the biosynthesis of NADP. Catalyzes specifically the phosphorylation on 2'-hydroxyl of the adenosine moiety of NAD to yield NADP.</text>
</comment>
<dbReference type="Proteomes" id="UP000193090">
    <property type="component" value="Unassembled WGS sequence"/>
</dbReference>
<dbReference type="NCBIfam" id="NF002892">
    <property type="entry name" value="PRK03372.1"/>
    <property type="match status" value="1"/>
</dbReference>
<dbReference type="Pfam" id="PF01513">
    <property type="entry name" value="NAD_kinase"/>
    <property type="match status" value="1"/>
</dbReference>
<dbReference type="Gene3D" id="2.60.200.30">
    <property type="entry name" value="Probable inorganic polyphosphate/atp-NAD kinase, domain 2"/>
    <property type="match status" value="1"/>
</dbReference>
<dbReference type="GO" id="GO:0005524">
    <property type="term" value="F:ATP binding"/>
    <property type="evidence" value="ECO:0007669"/>
    <property type="project" value="UniProtKB-KW"/>
</dbReference>
<dbReference type="RefSeq" id="WP_085110070.1">
    <property type="nucleotide sequence ID" value="NZ_JACKSN010000192.1"/>
</dbReference>
<protein>
    <recommendedName>
        <fullName evidence="9">NAD kinase</fullName>
        <ecNumber evidence="9">2.7.1.23</ecNumber>
    </recommendedName>
    <alternativeName>
        <fullName evidence="9">ATP-dependent NAD kinase</fullName>
    </alternativeName>
</protein>
<keyword evidence="2 9" id="KW-0808">Transferase</keyword>
<dbReference type="InterPro" id="IPR017438">
    <property type="entry name" value="ATP-NAD_kinase_N"/>
</dbReference>
<reference evidence="10 11" key="1">
    <citation type="submission" date="2016-01" db="EMBL/GenBank/DDBJ databases">
        <title>The new phylogeny of the genus Mycobacterium.</title>
        <authorList>
            <person name="Tarcisio F."/>
            <person name="Conor M."/>
            <person name="Antonella G."/>
            <person name="Elisabetta G."/>
            <person name="Giulia F.S."/>
            <person name="Sara T."/>
            <person name="Anna F."/>
            <person name="Clotilde B."/>
            <person name="Roberto B."/>
            <person name="Veronica D.S."/>
            <person name="Fabio R."/>
            <person name="Monica P."/>
            <person name="Olivier J."/>
            <person name="Enrico T."/>
            <person name="Nicola S."/>
        </authorList>
    </citation>
    <scope>NUCLEOTIDE SEQUENCE [LARGE SCALE GENOMIC DNA]</scope>
    <source>
        <strain evidence="10 11">DSM 44153</strain>
    </source>
</reference>
<dbReference type="OrthoDB" id="9774737at2"/>
<comment type="catalytic activity">
    <reaction evidence="8 9">
        <text>NAD(+) + ATP = ADP + NADP(+) + H(+)</text>
        <dbReference type="Rhea" id="RHEA:18629"/>
        <dbReference type="ChEBI" id="CHEBI:15378"/>
        <dbReference type="ChEBI" id="CHEBI:30616"/>
        <dbReference type="ChEBI" id="CHEBI:57540"/>
        <dbReference type="ChEBI" id="CHEBI:58349"/>
        <dbReference type="ChEBI" id="CHEBI:456216"/>
        <dbReference type="EC" id="2.7.1.23"/>
    </reaction>
</comment>
<comment type="cofactor">
    <cofactor evidence="9">
        <name>a divalent metal cation</name>
        <dbReference type="ChEBI" id="CHEBI:60240"/>
    </cofactor>
</comment>
<feature type="binding site" evidence="9">
    <location>
        <position position="189"/>
    </location>
    <ligand>
        <name>NAD(+)</name>
        <dbReference type="ChEBI" id="CHEBI:57540"/>
    </ligand>
</feature>
<dbReference type="EC" id="2.7.1.23" evidence="9"/>
<dbReference type="STRING" id="1798.AWC30_10300"/>